<dbReference type="EMBL" id="JAFBEB010000010">
    <property type="protein sequence ID" value="MBM7591212.1"/>
    <property type="molecule type" value="Genomic_DNA"/>
</dbReference>
<name>A0A939BSX9_9BACL</name>
<dbReference type="AlphaFoldDB" id="A0A939BSX9"/>
<evidence type="ECO:0000313" key="1">
    <source>
        <dbReference type="EMBL" id="MBM7591212.1"/>
    </source>
</evidence>
<protein>
    <submittedName>
        <fullName evidence="1">Uncharacterized protein</fullName>
    </submittedName>
</protein>
<proteinExistence type="predicted"/>
<organism evidence="1 2">
    <name type="scientific">Brevibacillus fulvus</name>
    <dbReference type="NCBI Taxonomy" id="1125967"/>
    <lineage>
        <taxon>Bacteria</taxon>
        <taxon>Bacillati</taxon>
        <taxon>Bacillota</taxon>
        <taxon>Bacilli</taxon>
        <taxon>Bacillales</taxon>
        <taxon>Paenibacillaceae</taxon>
        <taxon>Brevibacillus</taxon>
    </lineage>
</organism>
<evidence type="ECO:0000313" key="2">
    <source>
        <dbReference type="Proteomes" id="UP000717624"/>
    </source>
</evidence>
<accession>A0A939BSX9</accession>
<keyword evidence="2" id="KW-1185">Reference proteome</keyword>
<sequence length="122" mass="13586">MNLAEVKAWRDAAVADGWDIEPIYETESVETAARLGKEGFTAVVYARNRANRYDQSVCVWGPDRLSVKVPTVYDWDYIKSGLEHCEKCPTIGPTVGLAFANRVCPACRAKYEAQYAGSGWAY</sequence>
<gene>
    <name evidence="1" type="ORF">JOD01_002839</name>
</gene>
<dbReference type="Proteomes" id="UP000717624">
    <property type="component" value="Unassembled WGS sequence"/>
</dbReference>
<comment type="caution">
    <text evidence="1">The sequence shown here is derived from an EMBL/GenBank/DDBJ whole genome shotgun (WGS) entry which is preliminary data.</text>
</comment>
<reference evidence="1" key="1">
    <citation type="submission" date="2021-01" db="EMBL/GenBank/DDBJ databases">
        <title>Genomic Encyclopedia of Type Strains, Phase IV (KMG-IV): sequencing the most valuable type-strain genomes for metagenomic binning, comparative biology and taxonomic classification.</title>
        <authorList>
            <person name="Goeker M."/>
        </authorList>
    </citation>
    <scope>NUCLEOTIDE SEQUENCE</scope>
    <source>
        <strain evidence="1">DSM 25523</strain>
    </source>
</reference>